<dbReference type="AlphaFoldDB" id="A0A1I2S0V2"/>
<reference evidence="2 3" key="1">
    <citation type="submission" date="2016-10" db="EMBL/GenBank/DDBJ databases">
        <authorList>
            <person name="de Groot N.N."/>
        </authorList>
    </citation>
    <scope>NUCLEOTIDE SEQUENCE [LARGE SCALE GENOMIC DNA]</scope>
    <source>
        <strain evidence="2 3">OK461</strain>
    </source>
</reference>
<dbReference type="EMBL" id="FONR01000021">
    <property type="protein sequence ID" value="SFG46428.1"/>
    <property type="molecule type" value="Genomic_DNA"/>
</dbReference>
<organism evidence="2 3">
    <name type="scientific">Streptomyces mirabilis</name>
    <dbReference type="NCBI Taxonomy" id="68239"/>
    <lineage>
        <taxon>Bacteria</taxon>
        <taxon>Bacillati</taxon>
        <taxon>Actinomycetota</taxon>
        <taxon>Actinomycetes</taxon>
        <taxon>Kitasatosporales</taxon>
        <taxon>Streptomycetaceae</taxon>
        <taxon>Streptomyces</taxon>
    </lineage>
</organism>
<sequence length="72" mass="7738">MRMHTSSAPKAQNPAPDPTVDFASVEALRTEISATFRLDGIRVESAAAGFARGRRRNDSGGRFTLSLTFPAT</sequence>
<proteinExistence type="predicted"/>
<accession>A0A1I2S0V2</accession>
<protein>
    <submittedName>
        <fullName evidence="2">Uncharacterized protein</fullName>
    </submittedName>
</protein>
<dbReference type="Proteomes" id="UP000181942">
    <property type="component" value="Unassembled WGS sequence"/>
</dbReference>
<evidence type="ECO:0000313" key="2">
    <source>
        <dbReference type="EMBL" id="SFG46428.1"/>
    </source>
</evidence>
<gene>
    <name evidence="2" type="ORF">SAMN02787118_12156</name>
</gene>
<evidence type="ECO:0000313" key="3">
    <source>
        <dbReference type="Proteomes" id="UP000181942"/>
    </source>
</evidence>
<name>A0A1I2S0V2_9ACTN</name>
<feature type="region of interest" description="Disordered" evidence="1">
    <location>
        <begin position="53"/>
        <end position="72"/>
    </location>
</feature>
<evidence type="ECO:0000256" key="1">
    <source>
        <dbReference type="SAM" id="MobiDB-lite"/>
    </source>
</evidence>